<protein>
    <recommendedName>
        <fullName evidence="1">DUF7683 domain-containing protein</fullName>
    </recommendedName>
</protein>
<comment type="caution">
    <text evidence="2">The sequence shown here is derived from an EMBL/GenBank/DDBJ whole genome shotgun (WGS) entry which is preliminary data.</text>
</comment>
<accession>A0ABW7BU50</accession>
<feature type="domain" description="DUF7683" evidence="1">
    <location>
        <begin position="11"/>
        <end position="68"/>
    </location>
</feature>
<dbReference type="Proteomes" id="UP001604282">
    <property type="component" value="Unassembled WGS sequence"/>
</dbReference>
<proteinExistence type="predicted"/>
<sequence>MNEEAPQGVVWFLEGFSKQDEFLRTRHPVTPEQISRLREVITPDEDDPWMQYCYDVPLSVWPAVEEILRCGPPDPGLDYQTGSYAAD</sequence>
<organism evidence="2 3">
    <name type="scientific">Streptomyces omiyaensis</name>
    <dbReference type="NCBI Taxonomy" id="68247"/>
    <lineage>
        <taxon>Bacteria</taxon>
        <taxon>Bacillati</taxon>
        <taxon>Actinomycetota</taxon>
        <taxon>Actinomycetes</taxon>
        <taxon>Kitasatosporales</taxon>
        <taxon>Streptomycetaceae</taxon>
        <taxon>Streptomyces</taxon>
    </lineage>
</organism>
<evidence type="ECO:0000313" key="2">
    <source>
        <dbReference type="EMBL" id="MFG3190807.1"/>
    </source>
</evidence>
<dbReference type="EMBL" id="JBICZW010000010">
    <property type="protein sequence ID" value="MFG3190807.1"/>
    <property type="molecule type" value="Genomic_DNA"/>
</dbReference>
<keyword evidence="3" id="KW-1185">Reference proteome</keyword>
<evidence type="ECO:0000259" key="1">
    <source>
        <dbReference type="Pfam" id="PF24731"/>
    </source>
</evidence>
<name>A0ABW7BU50_9ACTN</name>
<gene>
    <name evidence="2" type="ORF">ACGFYS_17915</name>
</gene>
<dbReference type="Pfam" id="PF24731">
    <property type="entry name" value="DUF7683"/>
    <property type="match status" value="1"/>
</dbReference>
<dbReference type="RefSeq" id="WP_189851382.1">
    <property type="nucleotide sequence ID" value="NZ_BMVV01000016.1"/>
</dbReference>
<reference evidence="2 3" key="1">
    <citation type="submission" date="2024-10" db="EMBL/GenBank/DDBJ databases">
        <title>The Natural Products Discovery Center: Release of the First 8490 Sequenced Strains for Exploring Actinobacteria Biosynthetic Diversity.</title>
        <authorList>
            <person name="Kalkreuter E."/>
            <person name="Kautsar S.A."/>
            <person name="Yang D."/>
            <person name="Bader C.D."/>
            <person name="Teijaro C.N."/>
            <person name="Fluegel L."/>
            <person name="Davis C.M."/>
            <person name="Simpson J.R."/>
            <person name="Lauterbach L."/>
            <person name="Steele A.D."/>
            <person name="Gui C."/>
            <person name="Meng S."/>
            <person name="Li G."/>
            <person name="Viehrig K."/>
            <person name="Ye F."/>
            <person name="Su P."/>
            <person name="Kiefer A.F."/>
            <person name="Nichols A."/>
            <person name="Cepeda A.J."/>
            <person name="Yan W."/>
            <person name="Fan B."/>
            <person name="Jiang Y."/>
            <person name="Adhikari A."/>
            <person name="Zheng C.-J."/>
            <person name="Schuster L."/>
            <person name="Cowan T.M."/>
            <person name="Smanski M.J."/>
            <person name="Chevrette M.G."/>
            <person name="De Carvalho L.P.S."/>
            <person name="Shen B."/>
        </authorList>
    </citation>
    <scope>NUCLEOTIDE SEQUENCE [LARGE SCALE GENOMIC DNA]</scope>
    <source>
        <strain evidence="2 3">NPDC048229</strain>
    </source>
</reference>
<evidence type="ECO:0000313" key="3">
    <source>
        <dbReference type="Proteomes" id="UP001604282"/>
    </source>
</evidence>
<dbReference type="InterPro" id="IPR056100">
    <property type="entry name" value="DUF7683"/>
</dbReference>